<reference evidence="3 4" key="1">
    <citation type="submission" date="2024-09" db="EMBL/GenBank/DDBJ databases">
        <authorList>
            <person name="Sun Q."/>
            <person name="Mori K."/>
        </authorList>
    </citation>
    <scope>NUCLEOTIDE SEQUENCE [LARGE SCALE GENOMIC DNA]</scope>
    <source>
        <strain evidence="3 4">ATCC 51272</strain>
    </source>
</reference>
<evidence type="ECO:0000256" key="1">
    <source>
        <dbReference type="ARBA" id="ARBA00022801"/>
    </source>
</evidence>
<evidence type="ECO:0000256" key="2">
    <source>
        <dbReference type="SAM" id="SignalP"/>
    </source>
</evidence>
<dbReference type="Gene3D" id="1.50.10.10">
    <property type="match status" value="1"/>
</dbReference>
<keyword evidence="1 3" id="KW-0378">Hydrolase</keyword>
<protein>
    <submittedName>
        <fullName evidence="3">Glycoside hydrolase family 88 protein</fullName>
    </submittedName>
</protein>
<dbReference type="GO" id="GO:0016787">
    <property type="term" value="F:hydrolase activity"/>
    <property type="evidence" value="ECO:0007669"/>
    <property type="project" value="UniProtKB-KW"/>
</dbReference>
<dbReference type="PANTHER" id="PTHR33886:SF8">
    <property type="entry name" value="UNSATURATED RHAMNOGALACTURONAN HYDROLASE (EUROFUNG)"/>
    <property type="match status" value="1"/>
</dbReference>
<evidence type="ECO:0000313" key="4">
    <source>
        <dbReference type="Proteomes" id="UP001589688"/>
    </source>
</evidence>
<dbReference type="InterPro" id="IPR012341">
    <property type="entry name" value="6hp_glycosidase-like_sf"/>
</dbReference>
<dbReference type="RefSeq" id="WP_027952039.1">
    <property type="nucleotide sequence ID" value="NZ_JADU01000010.1"/>
</dbReference>
<sequence length="375" mass="42984">MRKKLLLLTFLFLSAAAMAQTAGEVLATAQKANRYFMTKYADPTRPTFVKRERPSNLWTRAVYYEGLMALQEISPEQQQVDYALQWANFHQWSPRNGVTTTDADDQCCGQTYLMLLPYTEEGGSGLTDKLRENLDHQMATGRHDYWTWIDAIQMAMPLYAMMYKYTGERKYMDYAMESYRWSRNTCGGGLFNEATGLWYRDKDYVPPYKEPDGKECYWSRGDGWVYAALVRVLETIGKKDKYYDELKKDFLLMSKAFAGCQRADGLWNASLVSTNYEGKELTGSALFLYGMSWGISQKLLKAKGYRPVCDHTWRALERDCVHADGFLGYVQGTGKDPSAGQPVTYTSVPDFEDYGTGCFLLGAAEYYKLIKDDRK</sequence>
<dbReference type="EMBL" id="JBHLZF010000001">
    <property type="protein sequence ID" value="MFB9896293.1"/>
    <property type="molecule type" value="Genomic_DNA"/>
</dbReference>
<dbReference type="PANTHER" id="PTHR33886">
    <property type="entry name" value="UNSATURATED RHAMNOGALACTURONAN HYDROLASE (EUROFUNG)"/>
    <property type="match status" value="1"/>
</dbReference>
<feature type="chain" id="PRO_5047066357" evidence="2">
    <location>
        <begin position="20"/>
        <end position="375"/>
    </location>
</feature>
<dbReference type="InterPro" id="IPR052043">
    <property type="entry name" value="PolySaccharide_Degr_Enz"/>
</dbReference>
<dbReference type="Proteomes" id="UP001589688">
    <property type="component" value="Unassembled WGS sequence"/>
</dbReference>
<organism evidence="3 4">
    <name type="scientific">Hallella seregens ATCC 51272</name>
    <dbReference type="NCBI Taxonomy" id="1336250"/>
    <lineage>
        <taxon>Bacteria</taxon>
        <taxon>Pseudomonadati</taxon>
        <taxon>Bacteroidota</taxon>
        <taxon>Bacteroidia</taxon>
        <taxon>Bacteroidales</taxon>
        <taxon>Prevotellaceae</taxon>
        <taxon>Hallella</taxon>
    </lineage>
</organism>
<evidence type="ECO:0000313" key="3">
    <source>
        <dbReference type="EMBL" id="MFB9896293.1"/>
    </source>
</evidence>
<dbReference type="SUPFAM" id="SSF48208">
    <property type="entry name" value="Six-hairpin glycosidases"/>
    <property type="match status" value="1"/>
</dbReference>
<name>A0ABV5ZFZ8_9BACT</name>
<proteinExistence type="predicted"/>
<dbReference type="InterPro" id="IPR010905">
    <property type="entry name" value="Glyco_hydro_88"/>
</dbReference>
<accession>A0ABV5ZFZ8</accession>
<keyword evidence="4" id="KW-1185">Reference proteome</keyword>
<feature type="signal peptide" evidence="2">
    <location>
        <begin position="1"/>
        <end position="19"/>
    </location>
</feature>
<dbReference type="Pfam" id="PF07470">
    <property type="entry name" value="Glyco_hydro_88"/>
    <property type="match status" value="1"/>
</dbReference>
<gene>
    <name evidence="3" type="ORF">ACFFK8_00250</name>
</gene>
<dbReference type="InterPro" id="IPR008928">
    <property type="entry name" value="6-hairpin_glycosidase_sf"/>
</dbReference>
<comment type="caution">
    <text evidence="3">The sequence shown here is derived from an EMBL/GenBank/DDBJ whole genome shotgun (WGS) entry which is preliminary data.</text>
</comment>
<keyword evidence="2" id="KW-0732">Signal</keyword>